<name>A0ABN8SZZ1_9CNID</name>
<evidence type="ECO:0000313" key="3">
    <source>
        <dbReference type="Proteomes" id="UP001159427"/>
    </source>
</evidence>
<keyword evidence="1" id="KW-1133">Transmembrane helix</keyword>
<reference evidence="2 3" key="1">
    <citation type="submission" date="2022-05" db="EMBL/GenBank/DDBJ databases">
        <authorList>
            <consortium name="Genoscope - CEA"/>
            <person name="William W."/>
        </authorList>
    </citation>
    <scope>NUCLEOTIDE SEQUENCE [LARGE SCALE GENOMIC DNA]</scope>
</reference>
<proteinExistence type="predicted"/>
<keyword evidence="1" id="KW-0472">Membrane</keyword>
<accession>A0ABN8SZZ1</accession>
<feature type="transmembrane region" description="Helical" evidence="1">
    <location>
        <begin position="122"/>
        <end position="143"/>
    </location>
</feature>
<dbReference type="Gene3D" id="1.20.1440.80">
    <property type="entry name" value="Gap junction channel protein cysteine-rich domain"/>
    <property type="match status" value="1"/>
</dbReference>
<evidence type="ECO:0000313" key="2">
    <source>
        <dbReference type="EMBL" id="CAH3196106.1"/>
    </source>
</evidence>
<keyword evidence="3" id="KW-1185">Reference proteome</keyword>
<comment type="caution">
    <text evidence="2">The sequence shown here is derived from an EMBL/GenBank/DDBJ whole genome shotgun (WGS) entry which is preliminary data.</text>
</comment>
<dbReference type="InterPro" id="IPR038359">
    <property type="entry name" value="Connexin_N_sf"/>
</dbReference>
<sequence length="229" mass="26544">MDNLSQLALRTQTIFGGIHFIFFLISWPFVIGFLKDYHDKDRLTFNCIPKPEDFTRQRCYDNYTSAMSLLPLHLTPLDFSGIAYGGLGIAWVPFIFMGATILRRIQRERGEQRKRKHSKTFVLTFIAHVCIQLIFLGVMMGLFCTYQRLHFPAEYKCHQTNITLTSLNQRPVNITCNDLRYKEKSKLNVAIIGIMAFSIVLCLLTLIHLAVTRKAFLEQLLGDIFERED</sequence>
<keyword evidence="1" id="KW-0812">Transmembrane</keyword>
<evidence type="ECO:0000256" key="1">
    <source>
        <dbReference type="SAM" id="Phobius"/>
    </source>
</evidence>
<organism evidence="2 3">
    <name type="scientific">Porites evermanni</name>
    <dbReference type="NCBI Taxonomy" id="104178"/>
    <lineage>
        <taxon>Eukaryota</taxon>
        <taxon>Metazoa</taxon>
        <taxon>Cnidaria</taxon>
        <taxon>Anthozoa</taxon>
        <taxon>Hexacorallia</taxon>
        <taxon>Scleractinia</taxon>
        <taxon>Fungiina</taxon>
        <taxon>Poritidae</taxon>
        <taxon>Porites</taxon>
    </lineage>
</organism>
<dbReference type="Proteomes" id="UP001159427">
    <property type="component" value="Unassembled WGS sequence"/>
</dbReference>
<feature type="transmembrane region" description="Helical" evidence="1">
    <location>
        <begin position="12"/>
        <end position="34"/>
    </location>
</feature>
<protein>
    <submittedName>
        <fullName evidence="2">Uncharacterized protein</fullName>
    </submittedName>
</protein>
<feature type="transmembrane region" description="Helical" evidence="1">
    <location>
        <begin position="189"/>
        <end position="211"/>
    </location>
</feature>
<gene>
    <name evidence="2" type="ORF">PEVE_00031801</name>
</gene>
<dbReference type="EMBL" id="CALNXI010004581">
    <property type="protein sequence ID" value="CAH3196106.1"/>
    <property type="molecule type" value="Genomic_DNA"/>
</dbReference>
<feature type="transmembrane region" description="Helical" evidence="1">
    <location>
        <begin position="82"/>
        <end position="102"/>
    </location>
</feature>
<feature type="non-terminal residue" evidence="2">
    <location>
        <position position="229"/>
    </location>
</feature>